<gene>
    <name evidence="2" type="ORF">BRAFLDRAFT_178920</name>
</gene>
<feature type="non-terminal residue" evidence="2">
    <location>
        <position position="59"/>
    </location>
</feature>
<protein>
    <submittedName>
        <fullName evidence="2">Uncharacterized protein</fullName>
    </submittedName>
</protein>
<accession>C3XYX2</accession>
<sequence>GEVVPSVYFVTPLVLTITMGVAVFLIQYERLKGTQSSGVLFIFWLLVTLCCIATFYSKI</sequence>
<feature type="transmembrane region" description="Helical" evidence="1">
    <location>
        <begin position="38"/>
        <end position="56"/>
    </location>
</feature>
<reference evidence="2" key="1">
    <citation type="journal article" date="2008" name="Nature">
        <title>The amphioxus genome and the evolution of the chordate karyotype.</title>
        <authorList>
            <consortium name="US DOE Joint Genome Institute (JGI-PGF)"/>
            <person name="Putnam N.H."/>
            <person name="Butts T."/>
            <person name="Ferrier D.E.K."/>
            <person name="Furlong R.F."/>
            <person name="Hellsten U."/>
            <person name="Kawashima T."/>
            <person name="Robinson-Rechavi M."/>
            <person name="Shoguchi E."/>
            <person name="Terry A."/>
            <person name="Yu J.-K."/>
            <person name="Benito-Gutierrez E.L."/>
            <person name="Dubchak I."/>
            <person name="Garcia-Fernandez J."/>
            <person name="Gibson-Brown J.J."/>
            <person name="Grigoriev I.V."/>
            <person name="Horton A.C."/>
            <person name="de Jong P.J."/>
            <person name="Jurka J."/>
            <person name="Kapitonov V.V."/>
            <person name="Kohara Y."/>
            <person name="Kuroki Y."/>
            <person name="Lindquist E."/>
            <person name="Lucas S."/>
            <person name="Osoegawa K."/>
            <person name="Pennacchio L.A."/>
            <person name="Salamov A.A."/>
            <person name="Satou Y."/>
            <person name="Sauka-Spengler T."/>
            <person name="Schmutz J."/>
            <person name="Shin-I T."/>
            <person name="Toyoda A."/>
            <person name="Bronner-Fraser M."/>
            <person name="Fujiyama A."/>
            <person name="Holland L.Z."/>
            <person name="Holland P.W.H."/>
            <person name="Satoh N."/>
            <person name="Rokhsar D.S."/>
        </authorList>
    </citation>
    <scope>NUCLEOTIDE SEQUENCE [LARGE SCALE GENOMIC DNA]</scope>
    <source>
        <strain evidence="2">S238N-H82</strain>
        <tissue evidence="2">Testes</tissue>
    </source>
</reference>
<evidence type="ECO:0000256" key="1">
    <source>
        <dbReference type="SAM" id="Phobius"/>
    </source>
</evidence>
<organism>
    <name type="scientific">Branchiostoma floridae</name>
    <name type="common">Florida lancelet</name>
    <name type="synonym">Amphioxus</name>
    <dbReference type="NCBI Taxonomy" id="7739"/>
    <lineage>
        <taxon>Eukaryota</taxon>
        <taxon>Metazoa</taxon>
        <taxon>Chordata</taxon>
        <taxon>Cephalochordata</taxon>
        <taxon>Leptocardii</taxon>
        <taxon>Amphioxiformes</taxon>
        <taxon>Branchiostomatidae</taxon>
        <taxon>Branchiostoma</taxon>
    </lineage>
</organism>
<evidence type="ECO:0000313" key="2">
    <source>
        <dbReference type="EMBL" id="EEN66743.1"/>
    </source>
</evidence>
<dbReference type="AlphaFoldDB" id="C3XYX2"/>
<dbReference type="EMBL" id="GG666474">
    <property type="protein sequence ID" value="EEN66743.1"/>
    <property type="molecule type" value="Genomic_DNA"/>
</dbReference>
<dbReference type="InParanoid" id="C3XYX2"/>
<keyword evidence="1" id="KW-1133">Transmembrane helix</keyword>
<name>C3XYX2_BRAFL</name>
<proteinExistence type="predicted"/>
<dbReference type="eggNOG" id="KOG0054">
    <property type="taxonomic scope" value="Eukaryota"/>
</dbReference>
<feature type="transmembrane region" description="Helical" evidence="1">
    <location>
        <begin position="6"/>
        <end position="26"/>
    </location>
</feature>
<keyword evidence="1" id="KW-0472">Membrane</keyword>
<keyword evidence="1" id="KW-0812">Transmembrane</keyword>
<dbReference type="STRING" id="7739.C3XYX2"/>
<feature type="non-terminal residue" evidence="2">
    <location>
        <position position="1"/>
    </location>
</feature>